<reference evidence="2" key="2">
    <citation type="submission" date="2020-03" db="EMBL/GenBank/DDBJ databases">
        <title>Walnut 2.0.</title>
        <authorList>
            <person name="Marrano A."/>
            <person name="Britton M."/>
            <person name="Zimin A.V."/>
            <person name="Zaini P.A."/>
            <person name="Workman R."/>
            <person name="Puiu D."/>
            <person name="Bianco L."/>
            <person name="Allen B.J."/>
            <person name="Troggio M."/>
            <person name="Leslie C.A."/>
            <person name="Timp W."/>
            <person name="Dendekar A."/>
            <person name="Salzberg S.L."/>
            <person name="Neale D.B."/>
        </authorList>
    </citation>
    <scope>NUCLEOTIDE SEQUENCE</scope>
    <source>
        <tissue evidence="2">Leaves</tissue>
    </source>
</reference>
<evidence type="ECO:0000313" key="2">
    <source>
        <dbReference type="EMBL" id="KAF5457618.1"/>
    </source>
</evidence>
<feature type="transmembrane region" description="Helical" evidence="1">
    <location>
        <begin position="6"/>
        <end position="24"/>
    </location>
</feature>
<gene>
    <name evidence="2" type="ORF">F2P56_021707</name>
</gene>
<evidence type="ECO:0000313" key="3">
    <source>
        <dbReference type="Proteomes" id="UP000619265"/>
    </source>
</evidence>
<keyword evidence="1" id="KW-1133">Transmembrane helix</keyword>
<dbReference type="Gramene" id="Jr10_06840_p1">
    <property type="protein sequence ID" value="cds.Jr10_06840_p1"/>
    <property type="gene ID" value="Jr10_06840"/>
</dbReference>
<dbReference type="Proteomes" id="UP000619265">
    <property type="component" value="Unassembled WGS sequence"/>
</dbReference>
<accession>A0A833UP85</accession>
<comment type="caution">
    <text evidence="2">The sequence shown here is derived from an EMBL/GenBank/DDBJ whole genome shotgun (WGS) entry which is preliminary data.</text>
</comment>
<name>A0A833UP85_JUGRE</name>
<dbReference type="EMBL" id="LIHL02000010">
    <property type="protein sequence ID" value="KAF5457618.1"/>
    <property type="molecule type" value="Genomic_DNA"/>
</dbReference>
<reference evidence="2" key="1">
    <citation type="submission" date="2015-10" db="EMBL/GenBank/DDBJ databases">
        <authorList>
            <person name="Martinez-Garcia P.J."/>
            <person name="Crepeau M.W."/>
            <person name="Puiu D."/>
            <person name="Gonzalez-Ibeas D."/>
            <person name="Whalen J."/>
            <person name="Stevens K."/>
            <person name="Paul R."/>
            <person name="Butterfield T."/>
            <person name="Britton M."/>
            <person name="Reagan R."/>
            <person name="Chakraborty S."/>
            <person name="Walawage S.L."/>
            <person name="Vasquez-Gross H.A."/>
            <person name="Cardeno C."/>
            <person name="Famula R."/>
            <person name="Pratt K."/>
            <person name="Kuruganti S."/>
            <person name="Aradhya M.K."/>
            <person name="Leslie C.A."/>
            <person name="Dandekar A.M."/>
            <person name="Salzberg S.L."/>
            <person name="Wegrzyn J.L."/>
            <person name="Langley C.H."/>
            <person name="Neale D.B."/>
        </authorList>
    </citation>
    <scope>NUCLEOTIDE SEQUENCE</scope>
    <source>
        <tissue evidence="2">Leaves</tissue>
    </source>
</reference>
<keyword evidence="1" id="KW-0472">Membrane</keyword>
<proteinExistence type="predicted"/>
<evidence type="ECO:0000256" key="1">
    <source>
        <dbReference type="SAM" id="Phobius"/>
    </source>
</evidence>
<protein>
    <submittedName>
        <fullName evidence="2">Uncharacterized protein</fullName>
    </submittedName>
</protein>
<keyword evidence="1" id="KW-0812">Transmembrane</keyword>
<dbReference type="AlphaFoldDB" id="A0A833UP85"/>
<organism evidence="2 3">
    <name type="scientific">Juglans regia</name>
    <name type="common">English walnut</name>
    <dbReference type="NCBI Taxonomy" id="51240"/>
    <lineage>
        <taxon>Eukaryota</taxon>
        <taxon>Viridiplantae</taxon>
        <taxon>Streptophyta</taxon>
        <taxon>Embryophyta</taxon>
        <taxon>Tracheophyta</taxon>
        <taxon>Spermatophyta</taxon>
        <taxon>Magnoliopsida</taxon>
        <taxon>eudicotyledons</taxon>
        <taxon>Gunneridae</taxon>
        <taxon>Pentapetalae</taxon>
        <taxon>rosids</taxon>
        <taxon>fabids</taxon>
        <taxon>Fagales</taxon>
        <taxon>Juglandaceae</taxon>
        <taxon>Juglans</taxon>
    </lineage>
</organism>
<sequence>MVGETANKLSYFLLVTVLMMMIFLPHTTRWGVTASSIQLDNGTRTALDYQGRMEEPELLFDSEISRMLIQKYVTPGTANPRKPPVSNCGGRTPNYRTCLPKAIKSDKRCLRRGTYSRC</sequence>